<dbReference type="EMBL" id="FOOE01000003">
    <property type="protein sequence ID" value="SFF57123.1"/>
    <property type="molecule type" value="Genomic_DNA"/>
</dbReference>
<dbReference type="Pfam" id="PF16316">
    <property type="entry name" value="DUF4956"/>
    <property type="match status" value="1"/>
</dbReference>
<dbReference type="eggNOG" id="COG1285">
    <property type="taxonomic scope" value="Bacteria"/>
</dbReference>
<proteinExistence type="predicted"/>
<dbReference type="RefSeq" id="WP_027638536.1">
    <property type="nucleotide sequence ID" value="NZ_BAAACD010000003.1"/>
</dbReference>
<keyword evidence="1" id="KW-1133">Transmembrane helix</keyword>
<feature type="transmembrane region" description="Helical" evidence="1">
    <location>
        <begin position="105"/>
        <end position="138"/>
    </location>
</feature>
<reference evidence="2 3" key="1">
    <citation type="submission" date="2016-10" db="EMBL/GenBank/DDBJ databases">
        <authorList>
            <person name="de Groot N.N."/>
        </authorList>
    </citation>
    <scope>NUCLEOTIDE SEQUENCE [LARGE SCALE GENOMIC DNA]</scope>
    <source>
        <strain evidence="2 3">NLAE-zl-G419</strain>
    </source>
</reference>
<name>A0A1I2JSZ5_9CLOT</name>
<evidence type="ECO:0000313" key="3">
    <source>
        <dbReference type="Proteomes" id="UP000182135"/>
    </source>
</evidence>
<dbReference type="AlphaFoldDB" id="A0A1I2JSZ5"/>
<feature type="transmembrane region" description="Helical" evidence="1">
    <location>
        <begin position="57"/>
        <end position="85"/>
    </location>
</feature>
<organism evidence="2 3">
    <name type="scientific">Clostridium cadaveris</name>
    <dbReference type="NCBI Taxonomy" id="1529"/>
    <lineage>
        <taxon>Bacteria</taxon>
        <taxon>Bacillati</taxon>
        <taxon>Bacillota</taxon>
        <taxon>Clostridia</taxon>
        <taxon>Eubacteriales</taxon>
        <taxon>Clostridiaceae</taxon>
        <taxon>Clostridium</taxon>
    </lineage>
</organism>
<dbReference type="Proteomes" id="UP000182135">
    <property type="component" value="Unassembled WGS sequence"/>
</dbReference>
<dbReference type="InterPro" id="IPR032531">
    <property type="entry name" value="DUF4956"/>
</dbReference>
<protein>
    <submittedName>
        <fullName evidence="2">Uncharacterized membrane protein YhiD, involved in acid resistance</fullName>
    </submittedName>
</protein>
<evidence type="ECO:0000256" key="1">
    <source>
        <dbReference type="SAM" id="Phobius"/>
    </source>
</evidence>
<keyword evidence="1" id="KW-0472">Membrane</keyword>
<dbReference type="GeneID" id="90545377"/>
<feature type="transmembrane region" description="Helical" evidence="1">
    <location>
        <begin position="24"/>
        <end position="45"/>
    </location>
</feature>
<dbReference type="STRING" id="1529.SAMN04487885_10313"/>
<evidence type="ECO:0000313" key="2">
    <source>
        <dbReference type="EMBL" id="SFF57123.1"/>
    </source>
</evidence>
<gene>
    <name evidence="2" type="ORF">SAMN04487885_10313</name>
</gene>
<keyword evidence="1" id="KW-0812">Transmembrane</keyword>
<accession>A0A1I2JSZ5</accession>
<keyword evidence="3" id="KW-1185">Reference proteome</keyword>
<sequence length="221" mass="24363">MNEQFQINMDQLLNTITTKPDTSVILISMGTALLFAFIMWGAYRISHTDSTYEPKFGITLVTLAFVSTILMDLIQSNLALSLGMLGSLSIVRFRTNIKDPRDIGFIFWSMAIGIAAATQSYVIGIIGSIILAVVMIFTKKRGEGNNSMLLVVRGSNTDLDSIQTIIDKIQGNSSVKAKNVLVDSFELVYEVRIPQREENNMINEIFQLGGIDSVNLLNSAS</sequence>